<dbReference type="Proteomes" id="UP001580391">
    <property type="component" value="Unassembled WGS sequence"/>
</dbReference>
<organism evidence="1 2">
    <name type="scientific">Leptospira wolffii</name>
    <dbReference type="NCBI Taxonomy" id="409998"/>
    <lineage>
        <taxon>Bacteria</taxon>
        <taxon>Pseudomonadati</taxon>
        <taxon>Spirochaetota</taxon>
        <taxon>Spirochaetia</taxon>
        <taxon>Leptospirales</taxon>
        <taxon>Leptospiraceae</taxon>
        <taxon>Leptospira</taxon>
    </lineage>
</organism>
<name>A0ABV5BIB3_9LEPT</name>
<evidence type="ECO:0008006" key="3">
    <source>
        <dbReference type="Google" id="ProtNLM"/>
    </source>
</evidence>
<sequence>MKFRTLFDPQNETEGEALENTEANWKEAILICTKCASKIRGEVSFGKTRLKGEIKDALRSEGIESVRVVEVSCLDVCERDRIAIASSLQSPLGRGILLVPPGTSGRKIWRNLSNLNG</sequence>
<evidence type="ECO:0000313" key="1">
    <source>
        <dbReference type="EMBL" id="MFB5735048.1"/>
    </source>
</evidence>
<keyword evidence="2" id="KW-1185">Reference proteome</keyword>
<accession>A0ABV5BIB3</accession>
<evidence type="ECO:0000313" key="2">
    <source>
        <dbReference type="Proteomes" id="UP001580391"/>
    </source>
</evidence>
<dbReference type="RefSeq" id="WP_375516431.1">
    <property type="nucleotide sequence ID" value="NZ_JBHILI010000003.1"/>
</dbReference>
<gene>
    <name evidence="1" type="ORF">ACE5IX_00885</name>
</gene>
<comment type="caution">
    <text evidence="1">The sequence shown here is derived from an EMBL/GenBank/DDBJ whole genome shotgun (WGS) entry which is preliminary data.</text>
</comment>
<protein>
    <recommendedName>
        <fullName evidence="3">(2Fe-2S) ferredoxin domain-containing protein</fullName>
    </recommendedName>
</protein>
<dbReference type="EMBL" id="JBHILJ010000001">
    <property type="protein sequence ID" value="MFB5735048.1"/>
    <property type="molecule type" value="Genomic_DNA"/>
</dbReference>
<reference evidence="1 2" key="1">
    <citation type="submission" date="2024-09" db="EMBL/GenBank/DDBJ databases">
        <title>Taxonomic and Genotyping Characterization of Leptospira Strains isolated from Multiple Sources in Colombia highlights the importance of intermediate species.</title>
        <authorList>
            <person name="Torres Higuera L."/>
            <person name="Rojas Tapias D."/>
            <person name="Jimenez Velasquez S."/>
            <person name="Renjifo Ibanez C."/>
        </authorList>
    </citation>
    <scope>NUCLEOTIDE SEQUENCE [LARGE SCALE GENOMIC DNA]</scope>
    <source>
        <strain evidence="1 2">Lep080</strain>
    </source>
</reference>
<proteinExistence type="predicted"/>